<sequence>MDENYHIADVDDIEEETSSIGEIKRKEKPVIKTKIIYENSDSSDEKNERKDMNSASISYEAREKAGYKDSFDKNRFYEEDHSNSTEDEDRRFNNGFESSGHIKYDFGEDDYREEKNCGSSEKIFDEKAIVNLYRKRPNTFKGTIIGIILALLILWIGFLKTLLIFIVVSLANIIGQFLDGNPRLLSVFDSISRKFR</sequence>
<dbReference type="Proteomes" id="UP000241434">
    <property type="component" value="Unassembled WGS sequence"/>
</dbReference>
<feature type="region of interest" description="Disordered" evidence="1">
    <location>
        <begin position="1"/>
        <end position="21"/>
    </location>
</feature>
<name>A0A2P7Q2P1_9FIRM</name>
<keyword evidence="2" id="KW-1133">Transmembrane helix</keyword>
<organism evidence="3 4">
    <name type="scientific">Peptostreptococcus russellii</name>
    <dbReference type="NCBI Taxonomy" id="215200"/>
    <lineage>
        <taxon>Bacteria</taxon>
        <taxon>Bacillati</taxon>
        <taxon>Bacillota</taxon>
        <taxon>Clostridia</taxon>
        <taxon>Peptostreptococcales</taxon>
        <taxon>Peptostreptococcaceae</taxon>
        <taxon>Peptostreptococcus</taxon>
    </lineage>
</organism>
<feature type="transmembrane region" description="Helical" evidence="2">
    <location>
        <begin position="144"/>
        <end position="174"/>
    </location>
</feature>
<keyword evidence="2" id="KW-0812">Transmembrane</keyword>
<gene>
    <name evidence="3" type="ORF">UF10_00255</name>
</gene>
<protein>
    <recommendedName>
        <fullName evidence="5">Small integral membrane protein</fullName>
    </recommendedName>
</protein>
<dbReference type="AlphaFoldDB" id="A0A2P7Q2P1"/>
<reference evidence="3" key="1">
    <citation type="thesis" date="2015" institute="Rutgers" country="The State University of New Jersey, 14 College Farm Rd., New Brunswick, NJ, USA">
        <title>Ammonia toxicity in bacteria and its implications for treatment of and resource recovery from highly nitrogenous organic wastes.</title>
        <authorList>
            <person name="Luther A.K."/>
        </authorList>
    </citation>
    <scope>NUCLEOTIDE SEQUENCE</scope>
    <source>
        <strain evidence="3">RT-10B</strain>
    </source>
</reference>
<keyword evidence="4" id="KW-1185">Reference proteome</keyword>
<keyword evidence="2" id="KW-0472">Membrane</keyword>
<proteinExistence type="predicted"/>
<dbReference type="InterPro" id="IPR018730">
    <property type="entry name" value="DUF2273"/>
</dbReference>
<dbReference type="OrthoDB" id="1756331at2"/>
<evidence type="ECO:0008006" key="5">
    <source>
        <dbReference type="Google" id="ProtNLM"/>
    </source>
</evidence>
<dbReference type="EMBL" id="JYGE01000001">
    <property type="protein sequence ID" value="PSJ32234.1"/>
    <property type="molecule type" value="Genomic_DNA"/>
</dbReference>
<dbReference type="RefSeq" id="WP_106775871.1">
    <property type="nucleotide sequence ID" value="NZ_JYGE01000001.1"/>
</dbReference>
<evidence type="ECO:0000256" key="2">
    <source>
        <dbReference type="SAM" id="Phobius"/>
    </source>
</evidence>
<comment type="caution">
    <text evidence="3">The sequence shown here is derived from an EMBL/GenBank/DDBJ whole genome shotgun (WGS) entry which is preliminary data.</text>
</comment>
<evidence type="ECO:0000313" key="3">
    <source>
        <dbReference type="EMBL" id="PSJ32234.1"/>
    </source>
</evidence>
<dbReference type="Pfam" id="PF10031">
    <property type="entry name" value="DUF2273"/>
    <property type="match status" value="1"/>
</dbReference>
<feature type="region of interest" description="Disordered" evidence="1">
    <location>
        <begin position="34"/>
        <end position="57"/>
    </location>
</feature>
<evidence type="ECO:0000256" key="1">
    <source>
        <dbReference type="SAM" id="MobiDB-lite"/>
    </source>
</evidence>
<evidence type="ECO:0000313" key="4">
    <source>
        <dbReference type="Proteomes" id="UP000241434"/>
    </source>
</evidence>
<feature type="compositionally biased region" description="Basic and acidic residues" evidence="1">
    <location>
        <begin position="43"/>
        <end position="52"/>
    </location>
</feature>
<accession>A0A2P7Q2P1</accession>